<proteinExistence type="predicted"/>
<protein>
    <submittedName>
        <fullName evidence="2">Uncharacterized protein</fullName>
    </submittedName>
</protein>
<name>A0AAN9G572_9CAEN</name>
<feature type="compositionally biased region" description="Basic residues" evidence="1">
    <location>
        <begin position="115"/>
        <end position="128"/>
    </location>
</feature>
<evidence type="ECO:0000256" key="1">
    <source>
        <dbReference type="SAM" id="MobiDB-lite"/>
    </source>
</evidence>
<gene>
    <name evidence="2" type="ORF">V1264_006698</name>
</gene>
<feature type="compositionally biased region" description="Basic and acidic residues" evidence="1">
    <location>
        <begin position="50"/>
        <end position="60"/>
    </location>
</feature>
<evidence type="ECO:0000313" key="2">
    <source>
        <dbReference type="EMBL" id="KAK7095267.1"/>
    </source>
</evidence>
<dbReference type="EMBL" id="JBAMIC010000018">
    <property type="protein sequence ID" value="KAK7095267.1"/>
    <property type="molecule type" value="Genomic_DNA"/>
</dbReference>
<dbReference type="AlphaFoldDB" id="A0AAN9G572"/>
<comment type="caution">
    <text evidence="2">The sequence shown here is derived from an EMBL/GenBank/DDBJ whole genome shotgun (WGS) entry which is preliminary data.</text>
</comment>
<sequence>MHTVTETISYIYTVTDEDGAGPEDDEYMYDDDIILEEETDEMDDDDDDDKEHFPESEKVYQIESAPAISTMDNYATTSEDESGEGGLSESQSTSEPAQLGGATTLASQKSPPTKLVHRKTKKSHKSKAKSPGVTGSKSFTKQQ</sequence>
<dbReference type="Proteomes" id="UP001374579">
    <property type="component" value="Unassembled WGS sequence"/>
</dbReference>
<keyword evidence="3" id="KW-1185">Reference proteome</keyword>
<reference evidence="2 3" key="1">
    <citation type="submission" date="2024-02" db="EMBL/GenBank/DDBJ databases">
        <title>Chromosome-scale genome assembly of the rough periwinkle Littorina saxatilis.</title>
        <authorList>
            <person name="De Jode A."/>
            <person name="Faria R."/>
            <person name="Formenti G."/>
            <person name="Sims Y."/>
            <person name="Smith T.P."/>
            <person name="Tracey A."/>
            <person name="Wood J.M.D."/>
            <person name="Zagrodzka Z.B."/>
            <person name="Johannesson K."/>
            <person name="Butlin R.K."/>
            <person name="Leder E.H."/>
        </authorList>
    </citation>
    <scope>NUCLEOTIDE SEQUENCE [LARGE SCALE GENOMIC DNA]</scope>
    <source>
        <strain evidence="2">Snail1</strain>
        <tissue evidence="2">Muscle</tissue>
    </source>
</reference>
<accession>A0AAN9G572</accession>
<feature type="compositionally biased region" description="Acidic residues" evidence="1">
    <location>
        <begin position="15"/>
        <end position="49"/>
    </location>
</feature>
<feature type="region of interest" description="Disordered" evidence="1">
    <location>
        <begin position="14"/>
        <end position="143"/>
    </location>
</feature>
<evidence type="ECO:0000313" key="3">
    <source>
        <dbReference type="Proteomes" id="UP001374579"/>
    </source>
</evidence>
<feature type="compositionally biased region" description="Polar residues" evidence="1">
    <location>
        <begin position="133"/>
        <end position="143"/>
    </location>
</feature>
<organism evidence="2 3">
    <name type="scientific">Littorina saxatilis</name>
    <dbReference type="NCBI Taxonomy" id="31220"/>
    <lineage>
        <taxon>Eukaryota</taxon>
        <taxon>Metazoa</taxon>
        <taxon>Spiralia</taxon>
        <taxon>Lophotrochozoa</taxon>
        <taxon>Mollusca</taxon>
        <taxon>Gastropoda</taxon>
        <taxon>Caenogastropoda</taxon>
        <taxon>Littorinimorpha</taxon>
        <taxon>Littorinoidea</taxon>
        <taxon>Littorinidae</taxon>
        <taxon>Littorina</taxon>
    </lineage>
</organism>